<name>A0A2S4L8K0_9HYPO</name>
<reference evidence="2 3" key="1">
    <citation type="submission" date="2018-01" db="EMBL/GenBank/DDBJ databases">
        <title>Harnessing the power of phylogenomics to disentangle the directionality and signatures of interkingdom host jumping in the parasitic fungal genus Tolypocladium.</title>
        <authorList>
            <person name="Quandt C.A."/>
            <person name="Patterson W."/>
            <person name="Spatafora J.W."/>
        </authorList>
    </citation>
    <scope>NUCLEOTIDE SEQUENCE [LARGE SCALE GENOMIC DNA]</scope>
    <source>
        <strain evidence="2 3">NRBC 100945</strain>
    </source>
</reference>
<dbReference type="AlphaFoldDB" id="A0A2S4L8K0"/>
<keyword evidence="3" id="KW-1185">Reference proteome</keyword>
<dbReference type="EMBL" id="PKSG01000102">
    <property type="protein sequence ID" value="POR38775.1"/>
    <property type="molecule type" value="Genomic_DNA"/>
</dbReference>
<accession>A0A2S4L8K0</accession>
<feature type="compositionally biased region" description="Basic and acidic residues" evidence="1">
    <location>
        <begin position="18"/>
        <end position="36"/>
    </location>
</feature>
<feature type="compositionally biased region" description="Gly residues" evidence="1">
    <location>
        <begin position="1"/>
        <end position="11"/>
    </location>
</feature>
<evidence type="ECO:0000256" key="1">
    <source>
        <dbReference type="SAM" id="MobiDB-lite"/>
    </source>
</evidence>
<evidence type="ECO:0000313" key="2">
    <source>
        <dbReference type="EMBL" id="POR38775.1"/>
    </source>
</evidence>
<dbReference type="Proteomes" id="UP000237481">
    <property type="component" value="Unassembled WGS sequence"/>
</dbReference>
<organism evidence="2 3">
    <name type="scientific">Tolypocladium paradoxum</name>
    <dbReference type="NCBI Taxonomy" id="94208"/>
    <lineage>
        <taxon>Eukaryota</taxon>
        <taxon>Fungi</taxon>
        <taxon>Dikarya</taxon>
        <taxon>Ascomycota</taxon>
        <taxon>Pezizomycotina</taxon>
        <taxon>Sordariomycetes</taxon>
        <taxon>Hypocreomycetidae</taxon>
        <taxon>Hypocreales</taxon>
        <taxon>Ophiocordycipitaceae</taxon>
        <taxon>Tolypocladium</taxon>
    </lineage>
</organism>
<feature type="region of interest" description="Disordered" evidence="1">
    <location>
        <begin position="1"/>
        <end position="40"/>
    </location>
</feature>
<evidence type="ECO:0000313" key="3">
    <source>
        <dbReference type="Proteomes" id="UP000237481"/>
    </source>
</evidence>
<proteinExistence type="predicted"/>
<sequence>MGSGTKGGNGGWLASRGFEGKGSHDETTLTTSHHDTAQGYPRALERHRSLIPHSRSILLDTEPISRHICAQPSTFKQWAWASFISSSSCHALIVLVHDVAIEEAVNRFAGRLSHQRLQLLLRHVGHLPHVLRLQHQVLDILRRHSGHHGQHFLRLLVERLVLGLHVLVEARLYRCDGVWLLLLGLQRLEDLGRLVWRRRPDNAQLRERKGQEDELGL</sequence>
<gene>
    <name evidence="2" type="ORF">TPAR_01027</name>
</gene>
<comment type="caution">
    <text evidence="2">The sequence shown here is derived from an EMBL/GenBank/DDBJ whole genome shotgun (WGS) entry which is preliminary data.</text>
</comment>
<protein>
    <submittedName>
        <fullName evidence="2">Uncharacterized protein</fullName>
    </submittedName>
</protein>